<gene>
    <name evidence="1" type="ORF">OBBRIDRAFT_577982</name>
</gene>
<dbReference type="EMBL" id="KV722336">
    <property type="protein sequence ID" value="OCH95410.1"/>
    <property type="molecule type" value="Genomic_DNA"/>
</dbReference>
<protein>
    <submittedName>
        <fullName evidence="1">Uncharacterized protein</fullName>
    </submittedName>
</protein>
<evidence type="ECO:0000313" key="1">
    <source>
        <dbReference type="EMBL" id="OCH95410.1"/>
    </source>
</evidence>
<reference evidence="1 2" key="1">
    <citation type="submission" date="2016-07" db="EMBL/GenBank/DDBJ databases">
        <title>Draft genome of the white-rot fungus Obba rivulosa 3A-2.</title>
        <authorList>
            <consortium name="DOE Joint Genome Institute"/>
            <person name="Miettinen O."/>
            <person name="Riley R."/>
            <person name="Acob R."/>
            <person name="Barry K."/>
            <person name="Cullen D."/>
            <person name="De Vries R."/>
            <person name="Hainaut M."/>
            <person name="Hatakka A."/>
            <person name="Henrissat B."/>
            <person name="Hilden K."/>
            <person name="Kuo R."/>
            <person name="Labutti K."/>
            <person name="Lipzen A."/>
            <person name="Makela M.R."/>
            <person name="Sandor L."/>
            <person name="Spatafora J.W."/>
            <person name="Grigoriev I.V."/>
            <person name="Hibbett D.S."/>
        </authorList>
    </citation>
    <scope>NUCLEOTIDE SEQUENCE [LARGE SCALE GENOMIC DNA]</scope>
    <source>
        <strain evidence="1 2">3A-2</strain>
    </source>
</reference>
<name>A0A8E2DT87_9APHY</name>
<keyword evidence="2" id="KW-1185">Reference proteome</keyword>
<proteinExistence type="predicted"/>
<accession>A0A8E2DT87</accession>
<sequence length="183" mass="20290">MLSNDGSSHRYIGSPAAVLRSSSLRMACIYGPVIQRQHLRAYDSTGIDASGHVSRGLLFDSPADCPRYRPSAEMARLDLSSPPLQLEPPMREYLSVCTRAACHSLGAFDNVLRHSLWPGATRRHPSSVPTLKHLYCGCWTYSGAIFDSILPRMRSLRLEIGNHTGPPFPVAVAMRFVERVRRG</sequence>
<dbReference type="Proteomes" id="UP000250043">
    <property type="component" value="Unassembled WGS sequence"/>
</dbReference>
<evidence type="ECO:0000313" key="2">
    <source>
        <dbReference type="Proteomes" id="UP000250043"/>
    </source>
</evidence>
<organism evidence="1 2">
    <name type="scientific">Obba rivulosa</name>
    <dbReference type="NCBI Taxonomy" id="1052685"/>
    <lineage>
        <taxon>Eukaryota</taxon>
        <taxon>Fungi</taxon>
        <taxon>Dikarya</taxon>
        <taxon>Basidiomycota</taxon>
        <taxon>Agaricomycotina</taxon>
        <taxon>Agaricomycetes</taxon>
        <taxon>Polyporales</taxon>
        <taxon>Gelatoporiaceae</taxon>
        <taxon>Obba</taxon>
    </lineage>
</organism>
<dbReference type="AlphaFoldDB" id="A0A8E2DT87"/>